<dbReference type="AlphaFoldDB" id="A0A372LRK9"/>
<dbReference type="GO" id="GO:0016747">
    <property type="term" value="F:acyltransferase activity, transferring groups other than amino-acyl groups"/>
    <property type="evidence" value="ECO:0007669"/>
    <property type="project" value="InterPro"/>
</dbReference>
<dbReference type="InterPro" id="IPR016181">
    <property type="entry name" value="Acyl_CoA_acyltransferase"/>
</dbReference>
<evidence type="ECO:0000259" key="1">
    <source>
        <dbReference type="PROSITE" id="PS51186"/>
    </source>
</evidence>
<gene>
    <name evidence="2" type="ORF">D0469_07670</name>
</gene>
<dbReference type="PANTHER" id="PTHR43415:SF5">
    <property type="entry name" value="ACETYLTRANSFERASE"/>
    <property type="match status" value="1"/>
</dbReference>
<name>A0A372LRK9_9BACI</name>
<protein>
    <submittedName>
        <fullName evidence="2">N-acetyltransferase</fullName>
    </submittedName>
</protein>
<proteinExistence type="predicted"/>
<evidence type="ECO:0000313" key="3">
    <source>
        <dbReference type="Proteomes" id="UP000264541"/>
    </source>
</evidence>
<dbReference type="PROSITE" id="PS51186">
    <property type="entry name" value="GNAT"/>
    <property type="match status" value="1"/>
</dbReference>
<dbReference type="CDD" id="cd04301">
    <property type="entry name" value="NAT_SF"/>
    <property type="match status" value="1"/>
</dbReference>
<dbReference type="Gene3D" id="3.40.630.30">
    <property type="match status" value="1"/>
</dbReference>
<organism evidence="2 3">
    <name type="scientific">Peribacillus saganii</name>
    <dbReference type="NCBI Taxonomy" id="2303992"/>
    <lineage>
        <taxon>Bacteria</taxon>
        <taxon>Bacillati</taxon>
        <taxon>Bacillota</taxon>
        <taxon>Bacilli</taxon>
        <taxon>Bacillales</taxon>
        <taxon>Bacillaceae</taxon>
        <taxon>Peribacillus</taxon>
    </lineage>
</organism>
<dbReference type="Proteomes" id="UP000264541">
    <property type="component" value="Unassembled WGS sequence"/>
</dbReference>
<dbReference type="OrthoDB" id="9795206at2"/>
<dbReference type="PANTHER" id="PTHR43415">
    <property type="entry name" value="SPERMIDINE N(1)-ACETYLTRANSFERASE"/>
    <property type="match status" value="1"/>
</dbReference>
<feature type="domain" description="N-acetyltransferase" evidence="1">
    <location>
        <begin position="14"/>
        <end position="176"/>
    </location>
</feature>
<keyword evidence="3" id="KW-1185">Reference proteome</keyword>
<accession>A0A372LRK9</accession>
<dbReference type="RefSeq" id="WP_117326049.1">
    <property type="nucleotide sequence ID" value="NZ_QVTE01000017.1"/>
</dbReference>
<sequence length="190" mass="21977">MTTTNFNLFYGERIRLSAAREEDISIMMKWGEDAEYLRNVDTEIAFPKNKEELALEGKASPNEVYFRLRTIEDDQLIGFIAIHSIEWNNRTGLLAIGIGDPSNHNKGYGTEALKLILRYAFHELNLDRVGLEVIEYNKGGVRAYEKAGFQQEGRKRSVVYRDGKRYDMIVMGVLRHEWEVSQRSLTNKLL</sequence>
<evidence type="ECO:0000313" key="2">
    <source>
        <dbReference type="EMBL" id="RFU70055.1"/>
    </source>
</evidence>
<keyword evidence="2" id="KW-0808">Transferase</keyword>
<dbReference type="InterPro" id="IPR000182">
    <property type="entry name" value="GNAT_dom"/>
</dbReference>
<dbReference type="Pfam" id="PF13302">
    <property type="entry name" value="Acetyltransf_3"/>
    <property type="match status" value="1"/>
</dbReference>
<reference evidence="2 3" key="1">
    <citation type="submission" date="2018-08" db="EMBL/GenBank/DDBJ databases">
        <title>Bacillus chawlae sp. nov., Bacillus glennii sp. nov., and Bacillus saganii sp. nov. Isolated from the Vehicle Assembly Building at Kennedy Space Center where the Viking Spacecraft were Assembled.</title>
        <authorList>
            <person name="Seuylemezian A."/>
            <person name="Vaishampayan P."/>
        </authorList>
    </citation>
    <scope>NUCLEOTIDE SEQUENCE [LARGE SCALE GENOMIC DNA]</scope>
    <source>
        <strain evidence="2 3">V47-23a</strain>
    </source>
</reference>
<dbReference type="SUPFAM" id="SSF55729">
    <property type="entry name" value="Acyl-CoA N-acyltransferases (Nat)"/>
    <property type="match status" value="1"/>
</dbReference>
<comment type="caution">
    <text evidence="2">The sequence shown here is derived from an EMBL/GenBank/DDBJ whole genome shotgun (WGS) entry which is preliminary data.</text>
</comment>
<dbReference type="EMBL" id="QVTE01000017">
    <property type="protein sequence ID" value="RFU70055.1"/>
    <property type="molecule type" value="Genomic_DNA"/>
</dbReference>